<gene>
    <name evidence="4" type="ORF">D9619_010212</name>
</gene>
<dbReference type="OrthoDB" id="10058185at2759"/>
<evidence type="ECO:0000256" key="1">
    <source>
        <dbReference type="ARBA" id="ARBA00009219"/>
    </source>
</evidence>
<evidence type="ECO:0000259" key="3">
    <source>
        <dbReference type="Pfam" id="PF01073"/>
    </source>
</evidence>
<dbReference type="InterPro" id="IPR036291">
    <property type="entry name" value="NAD(P)-bd_dom_sf"/>
</dbReference>
<proteinExistence type="inferred from homology"/>
<organism evidence="4 5">
    <name type="scientific">Psilocybe cf. subviscida</name>
    <dbReference type="NCBI Taxonomy" id="2480587"/>
    <lineage>
        <taxon>Eukaryota</taxon>
        <taxon>Fungi</taxon>
        <taxon>Dikarya</taxon>
        <taxon>Basidiomycota</taxon>
        <taxon>Agaricomycotina</taxon>
        <taxon>Agaricomycetes</taxon>
        <taxon>Agaricomycetidae</taxon>
        <taxon>Agaricales</taxon>
        <taxon>Agaricineae</taxon>
        <taxon>Strophariaceae</taxon>
        <taxon>Psilocybe</taxon>
    </lineage>
</organism>
<sequence>MASIELRLMYYFIDGVDDHRPITDSAIGVNLVSARRISPPTLLYLPEASATKKLSFHHWQQNIYTYRTTKVIPLFTTLSTFAMSPSIGREIRYLVIGGSGFLGSYIAQALIDRGEKFVTIYDLAKPLGQDVIRGVDYFCGDILNEGQLLDCLKKASPGHRFCTSTTVVFHTVSPQHGLQDNLYTRVNVEGTRSILRACHAAGVKHFVYTSSASVVWSDGDISGLSEDEVRMPEKVYEWYAHTKGIAENMVMKENGVSGMKVVALRPCGMIGPRDRAAMWRLADAYNKGQHKYQMGPNKNLVDYTYVGNVADAHLLAADHLVANAQPAVAGEVFFITDGKPVPYWTLPHTVFRQLGFDGEGIVVLPKWLCLILAFFSELWARWVTGGLPGFPRFIVNIATQEQYYNINKAKRLLGYKPRVSLEEGITRMVDWWKETGEREHLERSRKN</sequence>
<dbReference type="AlphaFoldDB" id="A0A8H5ES82"/>
<dbReference type="InterPro" id="IPR002225">
    <property type="entry name" value="3Beta_OHSteriod_DH/Estase"/>
</dbReference>
<accession>A0A8H5ES82</accession>
<keyword evidence="2" id="KW-0560">Oxidoreductase</keyword>
<keyword evidence="5" id="KW-1185">Reference proteome</keyword>
<feature type="domain" description="3-beta hydroxysteroid dehydrogenase/isomerase" evidence="3">
    <location>
        <begin position="94"/>
        <end position="365"/>
    </location>
</feature>
<evidence type="ECO:0000256" key="2">
    <source>
        <dbReference type="ARBA" id="ARBA00023002"/>
    </source>
</evidence>
<name>A0A8H5ES82_9AGAR</name>
<dbReference type="SUPFAM" id="SSF51735">
    <property type="entry name" value="NAD(P)-binding Rossmann-fold domains"/>
    <property type="match status" value="1"/>
</dbReference>
<dbReference type="Proteomes" id="UP000567179">
    <property type="component" value="Unassembled WGS sequence"/>
</dbReference>
<dbReference type="GO" id="GO:0006694">
    <property type="term" value="P:steroid biosynthetic process"/>
    <property type="evidence" value="ECO:0007669"/>
    <property type="project" value="InterPro"/>
</dbReference>
<reference evidence="4 5" key="1">
    <citation type="journal article" date="2020" name="ISME J.">
        <title>Uncovering the hidden diversity of litter-decomposition mechanisms in mushroom-forming fungi.</title>
        <authorList>
            <person name="Floudas D."/>
            <person name="Bentzer J."/>
            <person name="Ahren D."/>
            <person name="Johansson T."/>
            <person name="Persson P."/>
            <person name="Tunlid A."/>
        </authorList>
    </citation>
    <scope>NUCLEOTIDE SEQUENCE [LARGE SCALE GENOMIC DNA]</scope>
    <source>
        <strain evidence="4 5">CBS 101986</strain>
    </source>
</reference>
<comment type="caution">
    <text evidence="4">The sequence shown here is derived from an EMBL/GenBank/DDBJ whole genome shotgun (WGS) entry which is preliminary data.</text>
</comment>
<dbReference type="PANTHER" id="PTHR43245:SF51">
    <property type="entry name" value="SHORT CHAIN DEHYDROGENASE_REDUCTASE FAMILY 42E, MEMBER 2"/>
    <property type="match status" value="1"/>
</dbReference>
<comment type="similarity">
    <text evidence="1">Belongs to the 3-beta-HSD family.</text>
</comment>
<dbReference type="InterPro" id="IPR050177">
    <property type="entry name" value="Lipid_A_modif_metabolic_enz"/>
</dbReference>
<dbReference type="PANTHER" id="PTHR43245">
    <property type="entry name" value="BIFUNCTIONAL POLYMYXIN RESISTANCE PROTEIN ARNA"/>
    <property type="match status" value="1"/>
</dbReference>
<dbReference type="EMBL" id="JAACJJ010000058">
    <property type="protein sequence ID" value="KAF5310168.1"/>
    <property type="molecule type" value="Genomic_DNA"/>
</dbReference>
<protein>
    <recommendedName>
        <fullName evidence="3">3-beta hydroxysteroid dehydrogenase/isomerase domain-containing protein</fullName>
    </recommendedName>
</protein>
<dbReference type="GO" id="GO:0016616">
    <property type="term" value="F:oxidoreductase activity, acting on the CH-OH group of donors, NAD or NADP as acceptor"/>
    <property type="evidence" value="ECO:0007669"/>
    <property type="project" value="InterPro"/>
</dbReference>
<evidence type="ECO:0000313" key="4">
    <source>
        <dbReference type="EMBL" id="KAF5310168.1"/>
    </source>
</evidence>
<evidence type="ECO:0000313" key="5">
    <source>
        <dbReference type="Proteomes" id="UP000567179"/>
    </source>
</evidence>
<dbReference type="Pfam" id="PF01073">
    <property type="entry name" value="3Beta_HSD"/>
    <property type="match status" value="1"/>
</dbReference>
<dbReference type="Gene3D" id="3.40.50.720">
    <property type="entry name" value="NAD(P)-binding Rossmann-like Domain"/>
    <property type="match status" value="1"/>
</dbReference>